<reference evidence="2" key="1">
    <citation type="journal article" date="2022" name="Mol. Ecol. Resour.">
        <title>The genomes of chicory, endive, great burdock and yacon provide insights into Asteraceae palaeo-polyploidization history and plant inulin production.</title>
        <authorList>
            <person name="Fan W."/>
            <person name="Wang S."/>
            <person name="Wang H."/>
            <person name="Wang A."/>
            <person name="Jiang F."/>
            <person name="Liu H."/>
            <person name="Zhao H."/>
            <person name="Xu D."/>
            <person name="Zhang Y."/>
        </authorList>
    </citation>
    <scope>NUCLEOTIDE SEQUENCE [LARGE SCALE GENOMIC DNA]</scope>
    <source>
        <strain evidence="2">cv. Punajuju</strain>
    </source>
</reference>
<proteinExistence type="predicted"/>
<keyword evidence="2" id="KW-1185">Reference proteome</keyword>
<evidence type="ECO:0000313" key="1">
    <source>
        <dbReference type="EMBL" id="KAI3738314.1"/>
    </source>
</evidence>
<accession>A0ACB9CVG1</accession>
<dbReference type="EMBL" id="CM042013">
    <property type="protein sequence ID" value="KAI3738314.1"/>
    <property type="molecule type" value="Genomic_DNA"/>
</dbReference>
<organism evidence="1 2">
    <name type="scientific">Cichorium intybus</name>
    <name type="common">Chicory</name>
    <dbReference type="NCBI Taxonomy" id="13427"/>
    <lineage>
        <taxon>Eukaryota</taxon>
        <taxon>Viridiplantae</taxon>
        <taxon>Streptophyta</taxon>
        <taxon>Embryophyta</taxon>
        <taxon>Tracheophyta</taxon>
        <taxon>Spermatophyta</taxon>
        <taxon>Magnoliopsida</taxon>
        <taxon>eudicotyledons</taxon>
        <taxon>Gunneridae</taxon>
        <taxon>Pentapetalae</taxon>
        <taxon>asterids</taxon>
        <taxon>campanulids</taxon>
        <taxon>Asterales</taxon>
        <taxon>Asteraceae</taxon>
        <taxon>Cichorioideae</taxon>
        <taxon>Cichorieae</taxon>
        <taxon>Cichoriinae</taxon>
        <taxon>Cichorium</taxon>
    </lineage>
</organism>
<comment type="caution">
    <text evidence="1">The sequence shown here is derived from an EMBL/GenBank/DDBJ whole genome shotgun (WGS) entry which is preliminary data.</text>
</comment>
<name>A0ACB9CVG1_CICIN</name>
<sequence>MKNNTSQITPAGFVSLLLGISLALILCGSITFFIGFLLMLKVFGLVMLFYVAGIVSRIVPVDSKMCNCPCGIHGGVQSESGRFDWVDATQLEGSVGFGVQSESEWKVSVFFKVPFPANIMISMAFTAVTVVWWDEKRHRERDRERTDDECMMTLLSSPVSVQSCRNRLLNVDPQTL</sequence>
<evidence type="ECO:0000313" key="2">
    <source>
        <dbReference type="Proteomes" id="UP001055811"/>
    </source>
</evidence>
<reference evidence="1 2" key="2">
    <citation type="journal article" date="2022" name="Mol. Ecol. Resour.">
        <title>The genomes of chicory, endive, great burdock and yacon provide insights into Asteraceae paleo-polyploidization history and plant inulin production.</title>
        <authorList>
            <person name="Fan W."/>
            <person name="Wang S."/>
            <person name="Wang H."/>
            <person name="Wang A."/>
            <person name="Jiang F."/>
            <person name="Liu H."/>
            <person name="Zhao H."/>
            <person name="Xu D."/>
            <person name="Zhang Y."/>
        </authorList>
    </citation>
    <scope>NUCLEOTIDE SEQUENCE [LARGE SCALE GENOMIC DNA]</scope>
    <source>
        <strain evidence="2">cv. Punajuju</strain>
        <tissue evidence="1">Leaves</tissue>
    </source>
</reference>
<dbReference type="Proteomes" id="UP001055811">
    <property type="component" value="Linkage Group LG05"/>
</dbReference>
<protein>
    <submittedName>
        <fullName evidence="1">Uncharacterized protein</fullName>
    </submittedName>
</protein>
<gene>
    <name evidence="1" type="ORF">L2E82_28340</name>
</gene>